<dbReference type="SUPFAM" id="SSF48225">
    <property type="entry name" value="Seven-hairpin glycosidases"/>
    <property type="match status" value="1"/>
</dbReference>
<name>A0A7S2DSX8_9STRA</name>
<dbReference type="GO" id="GO:1904380">
    <property type="term" value="P:endoplasmic reticulum mannose trimming"/>
    <property type="evidence" value="ECO:0007669"/>
    <property type="project" value="InterPro"/>
</dbReference>
<evidence type="ECO:0000256" key="1">
    <source>
        <dbReference type="ARBA" id="ARBA00004240"/>
    </source>
</evidence>
<dbReference type="GO" id="GO:0005975">
    <property type="term" value="P:carbohydrate metabolic process"/>
    <property type="evidence" value="ECO:0007669"/>
    <property type="project" value="InterPro"/>
</dbReference>
<dbReference type="Gene3D" id="1.50.10.10">
    <property type="match status" value="1"/>
</dbReference>
<keyword evidence="6" id="KW-0326">Glycosidase</keyword>
<evidence type="ECO:0000256" key="6">
    <source>
        <dbReference type="RuleBase" id="RU361193"/>
    </source>
</evidence>
<feature type="active site" description="Proton donor" evidence="5">
    <location>
        <position position="87"/>
    </location>
</feature>
<dbReference type="InterPro" id="IPR036026">
    <property type="entry name" value="Seven-hairpin_glycosidases"/>
</dbReference>
<feature type="active site" evidence="5">
    <location>
        <position position="342"/>
    </location>
</feature>
<dbReference type="Pfam" id="PF01532">
    <property type="entry name" value="Glyco_hydro_47"/>
    <property type="match status" value="1"/>
</dbReference>
<feature type="active site" evidence="5">
    <location>
        <position position="226"/>
    </location>
</feature>
<evidence type="ECO:0000313" key="7">
    <source>
        <dbReference type="EMBL" id="CAD9462088.1"/>
    </source>
</evidence>
<feature type="active site" description="Proton donor" evidence="5">
    <location>
        <position position="321"/>
    </location>
</feature>
<keyword evidence="6" id="KW-0378">Hydrolase</keyword>
<dbReference type="EC" id="3.2.1.-" evidence="6"/>
<keyword evidence="4" id="KW-0325">Glycoprotein</keyword>
<keyword evidence="3" id="KW-0256">Endoplasmic reticulum</keyword>
<dbReference type="InterPro" id="IPR012341">
    <property type="entry name" value="6hp_glycosidase-like_sf"/>
</dbReference>
<gene>
    <name evidence="7" type="ORF">DSPE1174_LOCUS24915</name>
</gene>
<dbReference type="GO" id="GO:0005509">
    <property type="term" value="F:calcium ion binding"/>
    <property type="evidence" value="ECO:0007669"/>
    <property type="project" value="InterPro"/>
</dbReference>
<comment type="subcellular location">
    <subcellularLocation>
        <location evidence="1">Endoplasmic reticulum</location>
    </subcellularLocation>
</comment>
<dbReference type="InterPro" id="IPR044674">
    <property type="entry name" value="EDEM1/2/3"/>
</dbReference>
<dbReference type="GO" id="GO:0016020">
    <property type="term" value="C:membrane"/>
    <property type="evidence" value="ECO:0007669"/>
    <property type="project" value="InterPro"/>
</dbReference>
<sequence length="506" mass="56863">MVLHGFESYMTHAYPWDELKPLSCEGRRWDRRERGTLDDSLGGYALTLIDSLSILAVIRDLKRFRAAVLLIIRDVHFDRDVTVSVFESTIRILGGLVSSHLLILEFPSLFGEGYGGELLGLAVDLGNRLLPAYNTPTGIPVHRINLKYGVLSSEKREACTAGAGTLLIEMGTLSQLTGNSSYGNAARRAVHELWNRRSAIGLVGSTINIDNGKWLQTHSGIGAGIDSFYEYLLKSYILFGDVRFLEMFRDAYKGVQEHTKWGDWNIEVSMRSGKLSPFSHRVSALQAFWPSLQVLAGDIAAAKESHKAFHGLWSQFRALPEIFDVKTKRVVHFAKDSPLRPELAESTFHLFSATGDPHYLEVGREHLYALQNISRVDCGFASIADVRNHRLDDRMDSFVLSETLKYLFLLFDQSLEPADQMSLLCPRASTPTWPENERPLSPAGSYIQEDGKEPLCLLPLRCLFSTEGHIFVLSSARETSVAELRKFNESQTCKTNGRYNNRRNKS</sequence>
<evidence type="ECO:0000256" key="5">
    <source>
        <dbReference type="PIRSR" id="PIRSR601382-1"/>
    </source>
</evidence>
<dbReference type="PANTHER" id="PTHR45679">
    <property type="entry name" value="ER DEGRADATION-ENHANCING ALPHA-MANNOSIDASE-LIKE PROTEIN 2"/>
    <property type="match status" value="1"/>
</dbReference>
<dbReference type="AlphaFoldDB" id="A0A7S2DSX8"/>
<dbReference type="PRINTS" id="PR00747">
    <property type="entry name" value="GLYHDRLASE47"/>
</dbReference>
<comment type="similarity">
    <text evidence="2 6">Belongs to the glycosyl hydrolase 47 family.</text>
</comment>
<dbReference type="PANTHER" id="PTHR45679:SF5">
    <property type="entry name" value="ER DEGRADATION-ENHANCING ALPHA-MANNOSIDASE-LIKE PROTEIN 1"/>
    <property type="match status" value="1"/>
</dbReference>
<organism evidence="7">
    <name type="scientific">Octactis speculum</name>
    <dbReference type="NCBI Taxonomy" id="3111310"/>
    <lineage>
        <taxon>Eukaryota</taxon>
        <taxon>Sar</taxon>
        <taxon>Stramenopiles</taxon>
        <taxon>Ochrophyta</taxon>
        <taxon>Dictyochophyceae</taxon>
        <taxon>Dictyochales</taxon>
        <taxon>Dictyochaceae</taxon>
        <taxon>Octactis</taxon>
    </lineage>
</organism>
<reference evidence="7" key="1">
    <citation type="submission" date="2021-01" db="EMBL/GenBank/DDBJ databases">
        <authorList>
            <person name="Corre E."/>
            <person name="Pelletier E."/>
            <person name="Niang G."/>
            <person name="Scheremetjew M."/>
            <person name="Finn R."/>
            <person name="Kale V."/>
            <person name="Holt S."/>
            <person name="Cochrane G."/>
            <person name="Meng A."/>
            <person name="Brown T."/>
            <person name="Cohen L."/>
        </authorList>
    </citation>
    <scope>NUCLEOTIDE SEQUENCE</scope>
    <source>
        <strain evidence="7">CCMP1381</strain>
    </source>
</reference>
<evidence type="ECO:0000256" key="3">
    <source>
        <dbReference type="ARBA" id="ARBA00022824"/>
    </source>
</evidence>
<dbReference type="GO" id="GO:0004571">
    <property type="term" value="F:mannosyl-oligosaccharide 1,2-alpha-mannosidase activity"/>
    <property type="evidence" value="ECO:0007669"/>
    <property type="project" value="InterPro"/>
</dbReference>
<evidence type="ECO:0000256" key="4">
    <source>
        <dbReference type="ARBA" id="ARBA00023180"/>
    </source>
</evidence>
<dbReference type="EMBL" id="HBGS01047946">
    <property type="protein sequence ID" value="CAD9462088.1"/>
    <property type="molecule type" value="Transcribed_RNA"/>
</dbReference>
<accession>A0A7S2DSX8</accession>
<protein>
    <recommendedName>
        <fullName evidence="6">alpha-1,2-Mannosidase</fullName>
        <ecNumber evidence="6">3.2.1.-</ecNumber>
    </recommendedName>
</protein>
<proteinExistence type="inferred from homology"/>
<dbReference type="GO" id="GO:0044322">
    <property type="term" value="C:endoplasmic reticulum quality control compartment"/>
    <property type="evidence" value="ECO:0007669"/>
    <property type="project" value="GOC"/>
</dbReference>
<dbReference type="InterPro" id="IPR001382">
    <property type="entry name" value="Glyco_hydro_47"/>
</dbReference>
<evidence type="ECO:0000256" key="2">
    <source>
        <dbReference type="ARBA" id="ARBA00007658"/>
    </source>
</evidence>